<dbReference type="EC" id="2.7.4.16" evidence="2"/>
<feature type="binding site" evidence="2">
    <location>
        <position position="43"/>
    </location>
    <ligand>
        <name>Mg(2+)</name>
        <dbReference type="ChEBI" id="CHEBI:18420"/>
        <label>1</label>
    </ligand>
</feature>
<sequence length="313" mass="32742">MSLEADLFDWLEENLPAGLCCEIGLGDDAAVLKPTKTPLVVTTDLLTDGVDFLIDEVDPKLVGHKALGVNLSDLAAMAAKPIAAFVSIVLPRAGTKNNSPLELAIELYRGMLPLAEKHGVTIAGGDTNTWEGDLAISITAIGEATSQGPLARSGAQIGDKLLVTGCLGGSILGRHLQVEPRVEEALLLHDQYELHAGIDISDGLTLDASRLATASGCGIVFDIDQIPISLAANQMSKTSGKSPLEHALGDGEDFELLLAVPPAEASKLLATQPIAVPISCIGEFVDNPGLWKAQSDGTYTTLNPLGFQHEANN</sequence>
<feature type="binding site" evidence="2">
    <location>
        <position position="73"/>
    </location>
    <ligand>
        <name>Mg(2+)</name>
        <dbReference type="ChEBI" id="CHEBI:18420"/>
        <label>4</label>
    </ligand>
</feature>
<comment type="catalytic activity">
    <reaction evidence="2">
        <text>thiamine phosphate + ATP = thiamine diphosphate + ADP</text>
        <dbReference type="Rhea" id="RHEA:15913"/>
        <dbReference type="ChEBI" id="CHEBI:30616"/>
        <dbReference type="ChEBI" id="CHEBI:37575"/>
        <dbReference type="ChEBI" id="CHEBI:58937"/>
        <dbReference type="ChEBI" id="CHEBI:456216"/>
        <dbReference type="EC" id="2.7.4.16"/>
    </reaction>
</comment>
<feature type="binding site" evidence="2">
    <location>
        <position position="152"/>
    </location>
    <ligand>
        <name>ATP</name>
        <dbReference type="ChEBI" id="CHEBI:30616"/>
    </ligand>
</feature>
<dbReference type="Proteomes" id="UP000323917">
    <property type="component" value="Chromosome"/>
</dbReference>
<feature type="binding site" evidence="2">
    <location>
        <position position="108"/>
    </location>
    <ligand>
        <name>ATP</name>
        <dbReference type="ChEBI" id="CHEBI:30616"/>
    </ligand>
</feature>
<feature type="binding site" evidence="2">
    <location>
        <position position="28"/>
    </location>
    <ligand>
        <name>Mg(2+)</name>
        <dbReference type="ChEBI" id="CHEBI:18420"/>
        <label>4</label>
    </ligand>
</feature>
<dbReference type="InterPro" id="IPR006283">
    <property type="entry name" value="ThiL-like"/>
</dbReference>
<dbReference type="Pfam" id="PF00586">
    <property type="entry name" value="AIRS"/>
    <property type="match status" value="1"/>
</dbReference>
<dbReference type="GO" id="GO:0009228">
    <property type="term" value="P:thiamine biosynthetic process"/>
    <property type="evidence" value="ECO:0007669"/>
    <property type="project" value="UniProtKB-KW"/>
</dbReference>
<feature type="binding site" evidence="2">
    <location>
        <position position="73"/>
    </location>
    <ligand>
        <name>Mg(2+)</name>
        <dbReference type="ChEBI" id="CHEBI:18420"/>
        <label>2</label>
    </ligand>
</feature>
<keyword evidence="6" id="KW-1185">Reference proteome</keyword>
<feature type="binding site" evidence="2">
    <location>
        <position position="126"/>
    </location>
    <ligand>
        <name>Mg(2+)</name>
        <dbReference type="ChEBI" id="CHEBI:18420"/>
        <label>1</label>
    </ligand>
</feature>
<dbReference type="InterPro" id="IPR016188">
    <property type="entry name" value="PurM-like_N"/>
</dbReference>
<keyword evidence="2" id="KW-0547">Nucleotide-binding</keyword>
<proteinExistence type="inferred from homology"/>
<dbReference type="GO" id="GO:0005524">
    <property type="term" value="F:ATP binding"/>
    <property type="evidence" value="ECO:0007669"/>
    <property type="project" value="UniProtKB-UniRule"/>
</dbReference>
<dbReference type="PIRSF" id="PIRSF005303">
    <property type="entry name" value="Thiam_monoph_kin"/>
    <property type="match status" value="1"/>
</dbReference>
<feature type="domain" description="PurM-like N-terminal" evidence="3">
    <location>
        <begin position="26"/>
        <end position="143"/>
    </location>
</feature>
<keyword evidence="2" id="KW-0067">ATP-binding</keyword>
<dbReference type="SUPFAM" id="SSF55326">
    <property type="entry name" value="PurM N-terminal domain-like"/>
    <property type="match status" value="1"/>
</dbReference>
<dbReference type="Gene3D" id="3.30.1330.10">
    <property type="entry name" value="PurM-like, N-terminal domain"/>
    <property type="match status" value="1"/>
</dbReference>
<evidence type="ECO:0000259" key="3">
    <source>
        <dbReference type="Pfam" id="PF00586"/>
    </source>
</evidence>
<dbReference type="SUPFAM" id="SSF56042">
    <property type="entry name" value="PurM C-terminal domain-like"/>
    <property type="match status" value="1"/>
</dbReference>
<comment type="function">
    <text evidence="2">Catalyzes the ATP-dependent phosphorylation of thiamine-monophosphate (TMP) to form thiamine-pyrophosphate (TPP), the active form of vitamin B1.</text>
</comment>
<keyword evidence="1 2" id="KW-0784">Thiamine biosynthesis</keyword>
<dbReference type="GO" id="GO:0009229">
    <property type="term" value="P:thiamine diphosphate biosynthetic process"/>
    <property type="evidence" value="ECO:0007669"/>
    <property type="project" value="UniProtKB-UniRule"/>
</dbReference>
<dbReference type="AlphaFoldDB" id="A0A5B9QMX5"/>
<protein>
    <recommendedName>
        <fullName evidence="2">Thiamine-monophosphate kinase</fullName>
        <shortName evidence="2">TMP kinase</shortName>
        <shortName evidence="2">Thiamine-phosphate kinase</shortName>
        <ecNumber evidence="2">2.7.4.16</ecNumber>
    </recommendedName>
</protein>
<dbReference type="GO" id="GO:0009030">
    <property type="term" value="F:thiamine-phosphate kinase activity"/>
    <property type="evidence" value="ECO:0007669"/>
    <property type="project" value="UniProtKB-UniRule"/>
</dbReference>
<dbReference type="CDD" id="cd02194">
    <property type="entry name" value="ThiL"/>
    <property type="match status" value="1"/>
</dbReference>
<evidence type="ECO:0000313" key="6">
    <source>
        <dbReference type="Proteomes" id="UP000323917"/>
    </source>
</evidence>
<feature type="binding site" evidence="2">
    <location>
        <position position="44"/>
    </location>
    <ligand>
        <name>Mg(2+)</name>
        <dbReference type="ChEBI" id="CHEBI:18420"/>
        <label>2</label>
    </ligand>
</feature>
<accession>A0A5B9QMX5</accession>
<feature type="binding site" evidence="2">
    <location>
        <position position="44"/>
    </location>
    <ligand>
        <name>Mg(2+)</name>
        <dbReference type="ChEBI" id="CHEBI:18420"/>
        <label>1</label>
    </ligand>
</feature>
<feature type="binding site" evidence="2">
    <location>
        <position position="252"/>
    </location>
    <ligand>
        <name>substrate</name>
    </ligand>
</feature>
<comment type="similarity">
    <text evidence="2">Belongs to the thiamine-monophosphate kinase family.</text>
</comment>
<dbReference type="InterPro" id="IPR036676">
    <property type="entry name" value="PurM-like_C_sf"/>
</dbReference>
<name>A0A5B9QMX5_9BACT</name>
<evidence type="ECO:0000259" key="4">
    <source>
        <dbReference type="Pfam" id="PF02769"/>
    </source>
</evidence>
<dbReference type="PANTHER" id="PTHR30270:SF0">
    <property type="entry name" value="THIAMINE-MONOPHOSPHATE KINASE"/>
    <property type="match status" value="1"/>
</dbReference>
<feature type="binding site" evidence="2">
    <location>
        <position position="202"/>
    </location>
    <ligand>
        <name>Mg(2+)</name>
        <dbReference type="ChEBI" id="CHEBI:18420"/>
        <label>5</label>
    </ligand>
</feature>
<feature type="binding site" evidence="2">
    <location>
        <position position="199"/>
    </location>
    <ligand>
        <name>Mg(2+)</name>
        <dbReference type="ChEBI" id="CHEBI:18420"/>
        <label>3</label>
    </ligand>
</feature>
<comment type="pathway">
    <text evidence="2">Cofactor biosynthesis; thiamine diphosphate biosynthesis; thiamine diphosphate from thiamine phosphate: step 1/1.</text>
</comment>
<dbReference type="RefSeq" id="WP_148073878.1">
    <property type="nucleotide sequence ID" value="NZ_CP042913.1"/>
</dbReference>
<dbReference type="OrthoDB" id="9802811at2"/>
<feature type="binding site" evidence="2">
    <location>
        <position position="51"/>
    </location>
    <ligand>
        <name>substrate</name>
    </ligand>
</feature>
<keyword evidence="2" id="KW-0479">Metal-binding</keyword>
<dbReference type="EMBL" id="CP042913">
    <property type="protein sequence ID" value="QEG35353.1"/>
    <property type="molecule type" value="Genomic_DNA"/>
</dbReference>
<feature type="binding site" evidence="2">
    <location>
        <begin position="125"/>
        <end position="126"/>
    </location>
    <ligand>
        <name>ATP</name>
        <dbReference type="ChEBI" id="CHEBI:30616"/>
    </ligand>
</feature>
<gene>
    <name evidence="2 5" type="primary">thiL</name>
    <name evidence="5" type="ORF">Pr1d_26510</name>
</gene>
<dbReference type="Pfam" id="PF02769">
    <property type="entry name" value="AIRS_C"/>
    <property type="match status" value="1"/>
</dbReference>
<evidence type="ECO:0000313" key="5">
    <source>
        <dbReference type="EMBL" id="QEG35353.1"/>
    </source>
</evidence>
<evidence type="ECO:0000256" key="1">
    <source>
        <dbReference type="ARBA" id="ARBA00022977"/>
    </source>
</evidence>
<feature type="binding site" evidence="2">
    <location>
        <position position="201"/>
    </location>
    <ligand>
        <name>ATP</name>
        <dbReference type="ChEBI" id="CHEBI:30616"/>
    </ligand>
</feature>
<dbReference type="UniPathway" id="UPA00060">
    <property type="reaction ID" value="UER00142"/>
</dbReference>
<evidence type="ECO:0000256" key="2">
    <source>
        <dbReference type="HAMAP-Rule" id="MF_02128"/>
    </source>
</evidence>
<feature type="binding site" evidence="2">
    <location>
        <position position="73"/>
    </location>
    <ligand>
        <name>Mg(2+)</name>
        <dbReference type="ChEBI" id="CHEBI:18420"/>
        <label>3</label>
    </ligand>
</feature>
<dbReference type="InterPro" id="IPR010918">
    <property type="entry name" value="PurM-like_C_dom"/>
</dbReference>
<feature type="binding site" evidence="2">
    <location>
        <position position="28"/>
    </location>
    <ligand>
        <name>Mg(2+)</name>
        <dbReference type="ChEBI" id="CHEBI:18420"/>
        <label>3</label>
    </ligand>
</feature>
<keyword evidence="2 5" id="KW-0418">Kinase</keyword>
<reference evidence="5 6" key="1">
    <citation type="submission" date="2019-08" db="EMBL/GenBank/DDBJ databases">
        <title>Deep-cultivation of Planctomycetes and their phenomic and genomic characterization uncovers novel biology.</title>
        <authorList>
            <person name="Wiegand S."/>
            <person name="Jogler M."/>
            <person name="Boedeker C."/>
            <person name="Pinto D."/>
            <person name="Vollmers J."/>
            <person name="Rivas-Marin E."/>
            <person name="Kohn T."/>
            <person name="Peeters S.H."/>
            <person name="Heuer A."/>
            <person name="Rast P."/>
            <person name="Oberbeckmann S."/>
            <person name="Bunk B."/>
            <person name="Jeske O."/>
            <person name="Meyerdierks A."/>
            <person name="Storesund J.E."/>
            <person name="Kallscheuer N."/>
            <person name="Luecker S."/>
            <person name="Lage O.M."/>
            <person name="Pohl T."/>
            <person name="Merkel B.J."/>
            <person name="Hornburger P."/>
            <person name="Mueller R.-W."/>
            <person name="Bruemmer F."/>
            <person name="Labrenz M."/>
            <person name="Spormann A.M."/>
            <person name="Op den Camp H."/>
            <person name="Overmann J."/>
            <person name="Amann R."/>
            <person name="Jetten M.S.M."/>
            <person name="Mascher T."/>
            <person name="Medema M.H."/>
            <person name="Devos D.P."/>
            <person name="Kaster A.-K."/>
            <person name="Ovreas L."/>
            <person name="Rohde M."/>
            <person name="Galperin M.Y."/>
            <person name="Jogler C."/>
        </authorList>
    </citation>
    <scope>NUCLEOTIDE SEQUENCE [LARGE SCALE GENOMIC DNA]</scope>
    <source>
        <strain evidence="5 6">Pr1d</strain>
    </source>
</reference>
<feature type="binding site" evidence="2">
    <location>
        <position position="42"/>
    </location>
    <ligand>
        <name>Mg(2+)</name>
        <dbReference type="ChEBI" id="CHEBI:18420"/>
        <label>4</label>
    </ligand>
</feature>
<feature type="binding site" evidence="2">
    <location>
        <position position="307"/>
    </location>
    <ligand>
        <name>substrate</name>
    </ligand>
</feature>
<feature type="domain" description="PurM-like C-terminal" evidence="4">
    <location>
        <begin position="164"/>
        <end position="286"/>
    </location>
</feature>
<comment type="miscellaneous">
    <text evidence="2">Reaction mechanism of ThiL seems to utilize a direct, inline transfer of the gamma-phosphate of ATP to TMP rather than a phosphorylated enzyme intermediate.</text>
</comment>
<dbReference type="HAMAP" id="MF_02128">
    <property type="entry name" value="TMP_kinase"/>
    <property type="match status" value="1"/>
</dbReference>
<dbReference type="Gene3D" id="3.90.650.10">
    <property type="entry name" value="PurM-like C-terminal domain"/>
    <property type="match status" value="1"/>
</dbReference>
<dbReference type="PANTHER" id="PTHR30270">
    <property type="entry name" value="THIAMINE-MONOPHOSPHATE KINASE"/>
    <property type="match status" value="1"/>
</dbReference>
<keyword evidence="2 5" id="KW-0808">Transferase</keyword>
<keyword evidence="2" id="KW-0460">Magnesium</keyword>
<dbReference type="KEGG" id="bgok:Pr1d_26510"/>
<organism evidence="5 6">
    <name type="scientific">Bythopirellula goksoeyrii</name>
    <dbReference type="NCBI Taxonomy" id="1400387"/>
    <lineage>
        <taxon>Bacteria</taxon>
        <taxon>Pseudomonadati</taxon>
        <taxon>Planctomycetota</taxon>
        <taxon>Planctomycetia</taxon>
        <taxon>Pirellulales</taxon>
        <taxon>Lacipirellulaceae</taxon>
        <taxon>Bythopirellula</taxon>
    </lineage>
</organism>
<dbReference type="InterPro" id="IPR036921">
    <property type="entry name" value="PurM-like_N_sf"/>
</dbReference>
<dbReference type="GO" id="GO:0000287">
    <property type="term" value="F:magnesium ion binding"/>
    <property type="evidence" value="ECO:0007669"/>
    <property type="project" value="UniProtKB-UniRule"/>
</dbReference>